<evidence type="ECO:0000313" key="14">
    <source>
        <dbReference type="Proteomes" id="UP000000582"/>
    </source>
</evidence>
<dbReference type="InterPro" id="IPR011527">
    <property type="entry name" value="ABC1_TM_dom"/>
</dbReference>
<dbReference type="GO" id="GO:0140359">
    <property type="term" value="F:ABC-type transporter activity"/>
    <property type="evidence" value="ECO:0007669"/>
    <property type="project" value="InterPro"/>
</dbReference>
<keyword evidence="8 10" id="KW-0472">Membrane</keyword>
<evidence type="ECO:0000256" key="2">
    <source>
        <dbReference type="ARBA" id="ARBA00022519"/>
    </source>
</evidence>
<accession>Q8NNV3</accession>
<keyword evidence="2" id="KW-1003">Cell membrane</keyword>
<dbReference type="Pfam" id="PF00005">
    <property type="entry name" value="ABC_tran"/>
    <property type="match status" value="1"/>
</dbReference>
<evidence type="ECO:0000256" key="9">
    <source>
        <dbReference type="ARBA" id="ARBA00023455"/>
    </source>
</evidence>
<evidence type="ECO:0000256" key="4">
    <source>
        <dbReference type="ARBA" id="ARBA00022741"/>
    </source>
</evidence>
<evidence type="ECO:0000313" key="13">
    <source>
        <dbReference type="EMBL" id="BAB99470.1"/>
    </source>
</evidence>
<evidence type="ECO:0000256" key="7">
    <source>
        <dbReference type="ARBA" id="ARBA00022989"/>
    </source>
</evidence>
<dbReference type="InterPro" id="IPR027417">
    <property type="entry name" value="P-loop_NTPase"/>
</dbReference>
<evidence type="ECO:0000256" key="6">
    <source>
        <dbReference type="ARBA" id="ARBA00022967"/>
    </source>
</evidence>
<dbReference type="GO" id="GO:0016887">
    <property type="term" value="F:ATP hydrolysis activity"/>
    <property type="evidence" value="ECO:0007669"/>
    <property type="project" value="InterPro"/>
</dbReference>
<gene>
    <name evidence="13" type="ordered locus">Cgl2077</name>
</gene>
<reference evidence="14" key="1">
    <citation type="journal article" date="2003" name="Appl. Microbiol. Biotechnol.">
        <title>The Corynebacterium glutamicum genome: features and impacts on biotechnological processes.</title>
        <authorList>
            <person name="Ikeda M."/>
            <person name="Nakagawa S."/>
        </authorList>
    </citation>
    <scope>NUCLEOTIDE SEQUENCE [LARGE SCALE GENOMIC DNA]</scope>
    <source>
        <strain evidence="14">ATCC 13032 / DSM 20300 / BCRC 11384 / JCM 1318 / LMG 3730 / NCIMB 10025</strain>
    </source>
</reference>
<feature type="transmembrane region" description="Helical" evidence="10">
    <location>
        <begin position="150"/>
        <end position="170"/>
    </location>
</feature>
<dbReference type="InterPro" id="IPR036640">
    <property type="entry name" value="ABC1_TM_sf"/>
</dbReference>
<dbReference type="SUPFAM" id="SSF52540">
    <property type="entry name" value="P-loop containing nucleoside triphosphate hydrolases"/>
    <property type="match status" value="1"/>
</dbReference>
<feature type="transmembrane region" description="Helical" evidence="10">
    <location>
        <begin position="235"/>
        <end position="257"/>
    </location>
</feature>
<proteinExistence type="inferred from homology"/>
<dbReference type="PANTHER" id="PTHR24221">
    <property type="entry name" value="ATP-BINDING CASSETTE SUB-FAMILY B"/>
    <property type="match status" value="1"/>
</dbReference>
<evidence type="ECO:0000256" key="5">
    <source>
        <dbReference type="ARBA" id="ARBA00022840"/>
    </source>
</evidence>
<keyword evidence="6" id="KW-1278">Translocase</keyword>
<evidence type="ECO:0000256" key="1">
    <source>
        <dbReference type="ARBA" id="ARBA00004429"/>
    </source>
</evidence>
<keyword evidence="2" id="KW-0997">Cell inner membrane</keyword>
<evidence type="ECO:0000256" key="3">
    <source>
        <dbReference type="ARBA" id="ARBA00022692"/>
    </source>
</evidence>
<dbReference type="InterPro" id="IPR039421">
    <property type="entry name" value="Type_1_exporter"/>
</dbReference>
<organism evidence="13 14">
    <name type="scientific">Corynebacterium glutamicum (strain ATCC 13032 / DSM 20300 / JCM 1318 / BCRC 11384 / CCUG 27702 / LMG 3730 / NBRC 12168 / NCIMB 10025 / NRRL B-2784 / 534)</name>
    <dbReference type="NCBI Taxonomy" id="196627"/>
    <lineage>
        <taxon>Bacteria</taxon>
        <taxon>Bacillati</taxon>
        <taxon>Actinomycetota</taxon>
        <taxon>Actinomycetes</taxon>
        <taxon>Mycobacteriales</taxon>
        <taxon>Corynebacteriaceae</taxon>
        <taxon>Corynebacterium</taxon>
    </lineage>
</organism>
<dbReference type="PATRIC" id="fig|196627.13.peg.2013"/>
<name>Q8NNV3_CORGL</name>
<feature type="transmembrane region" description="Helical" evidence="10">
    <location>
        <begin position="56"/>
        <end position="75"/>
    </location>
</feature>
<dbReference type="SMART" id="SM00382">
    <property type="entry name" value="AAA"/>
    <property type="match status" value="1"/>
</dbReference>
<evidence type="ECO:0000259" key="12">
    <source>
        <dbReference type="PROSITE" id="PS50929"/>
    </source>
</evidence>
<comment type="subcellular location">
    <subcellularLocation>
        <location evidence="1">Cell inner membrane</location>
        <topology evidence="1">Multi-pass membrane protein</topology>
    </subcellularLocation>
</comment>
<dbReference type="InterPro" id="IPR003593">
    <property type="entry name" value="AAA+_ATPase"/>
</dbReference>
<dbReference type="Gene3D" id="3.40.50.300">
    <property type="entry name" value="P-loop containing nucleotide triphosphate hydrolases"/>
    <property type="match status" value="1"/>
</dbReference>
<dbReference type="CDD" id="cd03228">
    <property type="entry name" value="ABCC_MRP_Like"/>
    <property type="match status" value="1"/>
</dbReference>
<comment type="similarity">
    <text evidence="9">Belongs to the ABC transporter superfamily. Siderophore-Fe(3+) uptake transporter (SIUT) (TC 3.A.1.21) family.</text>
</comment>
<evidence type="ECO:0000259" key="11">
    <source>
        <dbReference type="PROSITE" id="PS50893"/>
    </source>
</evidence>
<dbReference type="PANTHER" id="PTHR24221:SF654">
    <property type="entry name" value="ATP-BINDING CASSETTE SUB-FAMILY B MEMBER 6"/>
    <property type="match status" value="1"/>
</dbReference>
<keyword evidence="4" id="KW-0547">Nucleotide-binding</keyword>
<evidence type="ECO:0000256" key="8">
    <source>
        <dbReference type="ARBA" id="ARBA00023136"/>
    </source>
</evidence>
<dbReference type="GO" id="GO:0005886">
    <property type="term" value="C:plasma membrane"/>
    <property type="evidence" value="ECO:0007669"/>
    <property type="project" value="UniProtKB-SubCell"/>
</dbReference>
<dbReference type="SUPFAM" id="SSF90123">
    <property type="entry name" value="ABC transporter transmembrane region"/>
    <property type="match status" value="1"/>
</dbReference>
<dbReference type="HOGENOM" id="CLU_000604_84_9_11"/>
<dbReference type="InterPro" id="IPR003439">
    <property type="entry name" value="ABC_transporter-like_ATP-bd"/>
</dbReference>
<dbReference type="AlphaFoldDB" id="Q8NNV3"/>
<dbReference type="PROSITE" id="PS00211">
    <property type="entry name" value="ABC_TRANSPORTER_1"/>
    <property type="match status" value="1"/>
</dbReference>
<feature type="transmembrane region" description="Helical" evidence="10">
    <location>
        <begin position="124"/>
        <end position="144"/>
    </location>
</feature>
<dbReference type="BioCyc" id="CORYNE:G18NG-11669-MONOMER"/>
<feature type="domain" description="ABC transmembrane type-1" evidence="12">
    <location>
        <begin position="20"/>
        <end position="296"/>
    </location>
</feature>
<keyword evidence="7 10" id="KW-1133">Transmembrane helix</keyword>
<dbReference type="Proteomes" id="UP000000582">
    <property type="component" value="Chromosome"/>
</dbReference>
<feature type="transmembrane region" description="Helical" evidence="10">
    <location>
        <begin position="20"/>
        <end position="44"/>
    </location>
</feature>
<evidence type="ECO:0000256" key="10">
    <source>
        <dbReference type="SAM" id="Phobius"/>
    </source>
</evidence>
<dbReference type="STRING" id="196627.cg2277"/>
<sequence>MQKGCGLMRSLLRDIPAVGWLITATIVVRTLVVALVIVGIGLLIDVPSPAHSAMLWWVLAGATAAAALLCAEAVLPQRIRARVERSWRRQLAAKNLELNSSSSDDAQLITLATEATSKASTYTVMFLGPYFAVFLAPLTVIAVVGAAISWPIAGILCLGLCVIPFVISWAQRMLKGAGAGYGRASGQLAGVFLESVRTLGTTMMLNAAGQRRQIITQRAENMRSQVMSLLYRNQLMILVTDGVFGVATTMVAAVFAIGGFFSGSLTLGQAVALVLLARLLIDPINRMGRTFYTGMAGKPSLIAIEKALATTFTDQPTQQGQRHDGDLVVNNLKIARDHRDIVHGISFSIPRGSHIAVVGPSGAGKSSVALALSGLLEFDGAISLGGHNCEMLDLRASVSFVPQSPTLFSGSIKSNIDLARTGVDSDHIHAALLGEELPADLKVGETGKGVSGGQAARISIARGLVKNAAVIVLDEATAQLDYTNARQVRHLAKSLECTLVEITHRPSEALDADFIIVLEDGQLTMMDTPSNVSQHNAFFRTAVMEEEQ</sequence>
<dbReference type="EMBL" id="BA000036">
    <property type="protein sequence ID" value="BAB99470.1"/>
    <property type="molecule type" value="Genomic_DNA"/>
</dbReference>
<keyword evidence="5" id="KW-0067">ATP-binding</keyword>
<dbReference type="KEGG" id="cgl:Cgl2077"/>
<keyword evidence="3 10" id="KW-0812">Transmembrane</keyword>
<protein>
    <submittedName>
        <fullName evidence="13">ABC-type transporter, ATPase component and permease component</fullName>
    </submittedName>
</protein>
<dbReference type="eggNOG" id="COG1132">
    <property type="taxonomic scope" value="Bacteria"/>
</dbReference>
<dbReference type="GO" id="GO:0005524">
    <property type="term" value="F:ATP binding"/>
    <property type="evidence" value="ECO:0007669"/>
    <property type="project" value="UniProtKB-KW"/>
</dbReference>
<dbReference type="OrthoDB" id="9806127at2"/>
<dbReference type="PROSITE" id="PS50929">
    <property type="entry name" value="ABC_TM1F"/>
    <property type="match status" value="1"/>
</dbReference>
<feature type="domain" description="ABC transporter" evidence="11">
    <location>
        <begin position="327"/>
        <end position="545"/>
    </location>
</feature>
<dbReference type="Gene3D" id="1.20.1560.10">
    <property type="entry name" value="ABC transporter type 1, transmembrane domain"/>
    <property type="match status" value="1"/>
</dbReference>
<keyword evidence="14" id="KW-1185">Reference proteome</keyword>
<dbReference type="InterPro" id="IPR017871">
    <property type="entry name" value="ABC_transporter-like_CS"/>
</dbReference>
<dbReference type="PROSITE" id="PS50893">
    <property type="entry name" value="ABC_TRANSPORTER_2"/>
    <property type="match status" value="1"/>
</dbReference>